<proteinExistence type="predicted"/>
<dbReference type="EMBL" id="CP001083">
    <property type="protein sequence ID" value="ACQ52026.1"/>
    <property type="molecule type" value="Genomic_DNA"/>
</dbReference>
<reference evidence="1 2" key="1">
    <citation type="journal article" date="2007" name="PLoS ONE">
        <title>Analysis of the neurotoxin complex genes in Clostridium botulinum A1-A4 and B1 strains: BoNT/A3, /Ba4 and /B1 clusters are located within plasmids.</title>
        <authorList>
            <person name="Smith T.J."/>
            <person name="Hill K.K."/>
            <person name="Foley B.T."/>
            <person name="Detter J.C."/>
            <person name="Munk A.C."/>
            <person name="Bruce D.C."/>
            <person name="Doggett N.A."/>
            <person name="Smith L.A."/>
            <person name="Marks J.D."/>
            <person name="Xie G."/>
            <person name="Brettin T.S."/>
        </authorList>
    </citation>
    <scope>NUCLEOTIDE SEQUENCE [LARGE SCALE GENOMIC DNA]</scope>
    <source>
        <strain evidence="2">657 / Type Ba4</strain>
    </source>
</reference>
<sequence>MLMRKLVNLLLIGIIGMLLGACSTNRTLNDFKNEKDKDTLQIPIVHDVYNYNGKPNVDVLSIFNSNGDVRISKSETNDLKVKTKLVQTKSIKDIDKKLNNLAIKPKIEKGVIFYEPLYTNNKNRNYWDWVKSSLNANGIQVNFDVQIPQTIKEVRIYSELGNINLQNISAKIHAQTNIGTITSANINPLDSAVFKANIPSKGENALDLSLSSIDNVSSITAGVTSGNIIFNLPSGSEYIYNQMDPKQMPVTYPYDMYSKEQFEYCKEHSLEIFKPIEIKQEKTVIKTVIKTVTNKENLHKVSIRQQ</sequence>
<organism evidence="1 2">
    <name type="scientific">Clostridium botulinum (strain 657 / Type Ba4)</name>
    <dbReference type="NCBI Taxonomy" id="515621"/>
    <lineage>
        <taxon>Bacteria</taxon>
        <taxon>Bacillati</taxon>
        <taxon>Bacillota</taxon>
        <taxon>Clostridia</taxon>
        <taxon>Eubacteriales</taxon>
        <taxon>Clostridiaceae</taxon>
        <taxon>Clostridium</taxon>
    </lineage>
</organism>
<name>A0A3F2ZQE4_CLOB6</name>
<evidence type="ECO:0000313" key="1">
    <source>
        <dbReference type="EMBL" id="ACQ52026.1"/>
    </source>
</evidence>
<protein>
    <submittedName>
        <fullName evidence="1">Lipoprotein</fullName>
    </submittedName>
</protein>
<reference evidence="2" key="2">
    <citation type="submission" date="2008-05" db="EMBL/GenBank/DDBJ databases">
        <title>Genome sequence of Clostridium botulinum Ba4 strain 657.</title>
        <authorList>
            <person name="Shrivastava S."/>
            <person name="Brown J.L."/>
            <person name="Bruce D."/>
            <person name="Detter C."/>
            <person name="Munk C."/>
            <person name="Smith L.A."/>
            <person name="Smith T.J."/>
            <person name="Sutton G."/>
            <person name="Brettin T.S."/>
        </authorList>
    </citation>
    <scope>NUCLEOTIDE SEQUENCE [LARGE SCALE GENOMIC DNA]</scope>
    <source>
        <strain evidence="2">657 / Type Ba4</strain>
    </source>
</reference>
<dbReference type="Proteomes" id="UP000002333">
    <property type="component" value="Chromosome"/>
</dbReference>
<keyword evidence="1" id="KW-0449">Lipoprotein</keyword>
<dbReference type="RefSeq" id="WP_012720552.1">
    <property type="nucleotide sequence ID" value="NC_012658.1"/>
</dbReference>
<dbReference type="AlphaFoldDB" id="A0A3F2ZQE4"/>
<dbReference type="PROSITE" id="PS51257">
    <property type="entry name" value="PROKAR_LIPOPROTEIN"/>
    <property type="match status" value="1"/>
</dbReference>
<accession>A0A3F2ZQE4</accession>
<evidence type="ECO:0000313" key="2">
    <source>
        <dbReference type="Proteomes" id="UP000002333"/>
    </source>
</evidence>
<gene>
    <name evidence="1" type="ordered locus">CLJ_B1056</name>
</gene>
<dbReference type="KEGG" id="cbi:CLJ_B1056"/>